<dbReference type="SUPFAM" id="SSF55298">
    <property type="entry name" value="YjgF-like"/>
    <property type="match status" value="2"/>
</dbReference>
<dbReference type="GO" id="GO:0017183">
    <property type="term" value="P:protein histidyl modification to diphthamide"/>
    <property type="evidence" value="ECO:0007669"/>
    <property type="project" value="TreeGrafter"/>
</dbReference>
<dbReference type="InterPro" id="IPR014729">
    <property type="entry name" value="Rossmann-like_a/b/a_fold"/>
</dbReference>
<reference evidence="11" key="1">
    <citation type="submission" date="2021-01" db="EMBL/GenBank/DDBJ databases">
        <authorList>
            <person name="Corre E."/>
            <person name="Pelletier E."/>
            <person name="Niang G."/>
            <person name="Scheremetjew M."/>
            <person name="Finn R."/>
            <person name="Kale V."/>
            <person name="Holt S."/>
            <person name="Cochrane G."/>
            <person name="Meng A."/>
            <person name="Brown T."/>
            <person name="Cohen L."/>
        </authorList>
    </citation>
    <scope>NUCLEOTIDE SEQUENCE</scope>
    <source>
        <strain evidence="11">Clade-D-RCC2572</strain>
    </source>
</reference>
<sequence length="716" mass="76527">MVYYACALTSGGKDGTLAAMLAQSREDTEVVCYANVCPSADAVDELDSHCFQTVGHRCVDALGALTGKNVFRRRLRGSSVSTSMAYEANDADEVEDLRALLRAARRREPRLNAVCSGAILSDYQRLRVEHVCAELGLTSLAPLWRMPQREVLERVVSSGIDARLVKVAAMGLSPEAHLGKSIADVSETLIRVEELYGSHCAGEGGEFETLVVDCPLYARGRLALTKTRVEKTSSDAFAPSGHLVVDEFEVVLKPGAEGVAPGRVIWVEDGEESDMSADEAATATARPTFTFTEIESDNSGSASVVRVDDLDVLVTFKFAVNASARMYSMSFSAVTSTVDHATCAEVIFQRMGSALESEFGASSRDAWNRIAMTSVVLDDMSQFAKVNAVYAKYMPSSEPSARACVTSAPSGTRVYVDCVVDTSDAPRRSLHVQSISSWAPACIGPYGQAVSVGGLTYVAGQIGMEPSTLELAAGIEAQSLRAAQHAVSVSLIAGAPLDARAISVTVYSNVKDIEEKTNALIVARDALDALFSSSVRAFSWKPLRVYIRAGDLPKRASCEILPVMIDGNGPGGDTDDDDDDDDACNVFSHTRGGERQSSDATESASVYRASKFMRCVVAARTPDDGGIAEMFENVIHRLDEAGLTVRDLAHCRMYRVAKTSARAPEKLFNALLSAARESAGIDAPFLIDSIPVHACGLDADVTADVVLEAYAVAQRV</sequence>
<proteinExistence type="predicted"/>
<feature type="domain" description="Diphthamide synthase" evidence="10">
    <location>
        <begin position="6"/>
        <end position="232"/>
    </location>
</feature>
<evidence type="ECO:0000256" key="6">
    <source>
        <dbReference type="ARBA" id="ARBA00022840"/>
    </source>
</evidence>
<keyword evidence="6" id="KW-0067">ATP-binding</keyword>
<organism evidence="11">
    <name type="scientific">Ostreococcus mediterraneus</name>
    <dbReference type="NCBI Taxonomy" id="1486918"/>
    <lineage>
        <taxon>Eukaryota</taxon>
        <taxon>Viridiplantae</taxon>
        <taxon>Chlorophyta</taxon>
        <taxon>Mamiellophyceae</taxon>
        <taxon>Mamiellales</taxon>
        <taxon>Bathycoccaceae</taxon>
        <taxon>Ostreococcus</taxon>
    </lineage>
</organism>
<dbReference type="EC" id="6.3.1.14" evidence="2"/>
<name>A0A7S0PMS5_9CHLO</name>
<dbReference type="Pfam" id="PF01902">
    <property type="entry name" value="Diphthami_syn_2"/>
    <property type="match status" value="1"/>
</dbReference>
<dbReference type="CDD" id="cd01994">
    <property type="entry name" value="AANH_PF0828-like"/>
    <property type="match status" value="1"/>
</dbReference>
<evidence type="ECO:0000256" key="4">
    <source>
        <dbReference type="ARBA" id="ARBA00022598"/>
    </source>
</evidence>
<gene>
    <name evidence="11" type="ORF">OMED0929_LOCUS2321</name>
</gene>
<dbReference type="AlphaFoldDB" id="A0A7S0PMS5"/>
<comment type="catalytic activity">
    <reaction evidence="9">
        <text>diphthine-[translation elongation factor 2] + NH4(+) + ATP = diphthamide-[translation elongation factor 2] + AMP + diphosphate + H(+)</text>
        <dbReference type="Rhea" id="RHEA:19753"/>
        <dbReference type="Rhea" id="RHEA-COMP:10172"/>
        <dbReference type="Rhea" id="RHEA-COMP:10174"/>
        <dbReference type="ChEBI" id="CHEBI:15378"/>
        <dbReference type="ChEBI" id="CHEBI:16692"/>
        <dbReference type="ChEBI" id="CHEBI:28938"/>
        <dbReference type="ChEBI" id="CHEBI:30616"/>
        <dbReference type="ChEBI" id="CHEBI:33019"/>
        <dbReference type="ChEBI" id="CHEBI:82696"/>
        <dbReference type="ChEBI" id="CHEBI:456215"/>
        <dbReference type="EC" id="6.3.1.14"/>
    </reaction>
</comment>
<dbReference type="SUPFAM" id="SSF52402">
    <property type="entry name" value="Adenine nucleotide alpha hydrolases-like"/>
    <property type="match status" value="1"/>
</dbReference>
<dbReference type="InterPro" id="IPR006175">
    <property type="entry name" value="YjgF/YER057c/UK114"/>
</dbReference>
<dbReference type="GO" id="GO:0017178">
    <property type="term" value="F:diphthine-ammonia ligase activity"/>
    <property type="evidence" value="ECO:0007669"/>
    <property type="project" value="UniProtKB-EC"/>
</dbReference>
<accession>A0A7S0PMS5</accession>
<evidence type="ECO:0000256" key="3">
    <source>
        <dbReference type="ARBA" id="ARBA00018426"/>
    </source>
</evidence>
<evidence type="ECO:0000313" key="11">
    <source>
        <dbReference type="EMBL" id="CAD8579537.1"/>
    </source>
</evidence>
<evidence type="ECO:0000256" key="2">
    <source>
        <dbReference type="ARBA" id="ARBA00012089"/>
    </source>
</evidence>
<dbReference type="Gene3D" id="3.30.1330.40">
    <property type="entry name" value="RutC-like"/>
    <property type="match status" value="2"/>
</dbReference>
<dbReference type="EMBL" id="HBEW01002819">
    <property type="protein sequence ID" value="CAD8579537.1"/>
    <property type="molecule type" value="Transcribed_RNA"/>
</dbReference>
<dbReference type="GO" id="GO:0005524">
    <property type="term" value="F:ATP binding"/>
    <property type="evidence" value="ECO:0007669"/>
    <property type="project" value="UniProtKB-KW"/>
</dbReference>
<dbReference type="InterPro" id="IPR002761">
    <property type="entry name" value="Diphthami_syn_dom"/>
</dbReference>
<protein>
    <recommendedName>
        <fullName evidence="3">Diphthine--ammonia ligase</fullName>
        <ecNumber evidence="2">6.3.1.14</ecNumber>
    </recommendedName>
    <alternativeName>
        <fullName evidence="7">Diphthamide synthase</fullName>
    </alternativeName>
    <alternativeName>
        <fullName evidence="8">Diphthamide synthetase</fullName>
    </alternativeName>
</protein>
<dbReference type="FunFam" id="3.40.50.620:FF:000145">
    <property type="entry name" value="ATP-binding domain containing protein"/>
    <property type="match status" value="1"/>
</dbReference>
<evidence type="ECO:0000256" key="1">
    <source>
        <dbReference type="ARBA" id="ARBA00005156"/>
    </source>
</evidence>
<comment type="pathway">
    <text evidence="1">Protein modification; peptidyl-diphthamide biosynthesis.</text>
</comment>
<keyword evidence="5" id="KW-0547">Nucleotide-binding</keyword>
<dbReference type="InterPro" id="IPR035959">
    <property type="entry name" value="RutC-like_sf"/>
</dbReference>
<evidence type="ECO:0000256" key="9">
    <source>
        <dbReference type="ARBA" id="ARBA00048108"/>
    </source>
</evidence>
<dbReference type="NCBIfam" id="TIGR00290">
    <property type="entry name" value="MJ0570_dom"/>
    <property type="match status" value="1"/>
</dbReference>
<evidence type="ECO:0000256" key="8">
    <source>
        <dbReference type="ARBA" id="ARBA00031552"/>
    </source>
</evidence>
<dbReference type="InterPro" id="IPR030662">
    <property type="entry name" value="DPH6/MJ0570"/>
</dbReference>
<dbReference type="FunFam" id="3.90.1490.10:FF:000001">
    <property type="entry name" value="Diphthine--ammonia ligase"/>
    <property type="match status" value="1"/>
</dbReference>
<evidence type="ECO:0000259" key="10">
    <source>
        <dbReference type="Pfam" id="PF01902"/>
    </source>
</evidence>
<dbReference type="PANTHER" id="PTHR12196">
    <property type="entry name" value="DOMAIN OF UNKNOWN FUNCTION 71 DUF71 -CONTAINING PROTEIN"/>
    <property type="match status" value="1"/>
</dbReference>
<evidence type="ECO:0000256" key="7">
    <source>
        <dbReference type="ARBA" id="ARBA00029814"/>
    </source>
</evidence>
<keyword evidence="4" id="KW-0436">Ligase</keyword>
<evidence type="ECO:0000256" key="5">
    <source>
        <dbReference type="ARBA" id="ARBA00022741"/>
    </source>
</evidence>
<dbReference type="Gene3D" id="3.40.50.620">
    <property type="entry name" value="HUPs"/>
    <property type="match status" value="1"/>
</dbReference>
<dbReference type="Pfam" id="PF01042">
    <property type="entry name" value="Ribonuc_L-PSP"/>
    <property type="match status" value="1"/>
</dbReference>
<dbReference type="Gene3D" id="3.90.1490.10">
    <property type="entry name" value="putative n-type atp pyrophosphatase, domain 2"/>
    <property type="match status" value="1"/>
</dbReference>
<dbReference type="PANTHER" id="PTHR12196:SF2">
    <property type="entry name" value="DIPHTHINE--AMMONIA LIGASE"/>
    <property type="match status" value="1"/>
</dbReference>